<reference evidence="1" key="1">
    <citation type="submission" date="2020-04" db="EMBL/GenBank/DDBJ databases">
        <authorList>
            <person name="Chiriac C."/>
            <person name="Salcher M."/>
            <person name="Ghai R."/>
            <person name="Kavagutti S V."/>
        </authorList>
    </citation>
    <scope>NUCLEOTIDE SEQUENCE</scope>
</reference>
<name>A0A6J5NL37_9CAUD</name>
<evidence type="ECO:0000313" key="1">
    <source>
        <dbReference type="EMBL" id="CAB4160560.1"/>
    </source>
</evidence>
<proteinExistence type="predicted"/>
<organism evidence="1">
    <name type="scientific">uncultured Caudovirales phage</name>
    <dbReference type="NCBI Taxonomy" id="2100421"/>
    <lineage>
        <taxon>Viruses</taxon>
        <taxon>Duplodnaviria</taxon>
        <taxon>Heunggongvirae</taxon>
        <taxon>Uroviricota</taxon>
        <taxon>Caudoviricetes</taxon>
        <taxon>Peduoviridae</taxon>
        <taxon>Maltschvirus</taxon>
        <taxon>Maltschvirus maltsch</taxon>
    </lineage>
</organism>
<protein>
    <submittedName>
        <fullName evidence="1">Uncharacterized protein</fullName>
    </submittedName>
</protein>
<sequence>MNFYSIGGRRFAFAVGLTLLSAALLYVGKLTSGDFTSIVNFNVIALVAGHTADNFAKGKKNADTAA</sequence>
<dbReference type="EMBL" id="LR796710">
    <property type="protein sequence ID" value="CAB4160560.1"/>
    <property type="molecule type" value="Genomic_DNA"/>
</dbReference>
<gene>
    <name evidence="1" type="ORF">UFOVP774_4</name>
</gene>
<accession>A0A6J5NL37</accession>